<dbReference type="OrthoDB" id="9810708at2"/>
<evidence type="ECO:0000256" key="3">
    <source>
        <dbReference type="ARBA" id="ARBA00023163"/>
    </source>
</evidence>
<dbReference type="PATRIC" id="fig|1234409.3.peg.83"/>
<protein>
    <submittedName>
        <fullName evidence="5">Transcriptional regulator ArcR essential for anaerobic expression of the ADI pathway, Crp/Fnr family</fullName>
    </submittedName>
</protein>
<keyword evidence="6" id="KW-1185">Reference proteome</keyword>
<accession>K8ZCS1</accession>
<evidence type="ECO:0000256" key="2">
    <source>
        <dbReference type="ARBA" id="ARBA00023125"/>
    </source>
</evidence>
<dbReference type="InterPro" id="IPR014710">
    <property type="entry name" value="RmlC-like_jellyroll"/>
</dbReference>
<dbReference type="SUPFAM" id="SSF51206">
    <property type="entry name" value="cAMP-binding domain-like"/>
    <property type="match status" value="1"/>
</dbReference>
<dbReference type="InterPro" id="IPR018490">
    <property type="entry name" value="cNMP-bd_dom_sf"/>
</dbReference>
<evidence type="ECO:0000256" key="1">
    <source>
        <dbReference type="ARBA" id="ARBA00023015"/>
    </source>
</evidence>
<evidence type="ECO:0000313" key="5">
    <source>
        <dbReference type="EMBL" id="EKU27852.1"/>
    </source>
</evidence>
<organism evidence="5 6">
    <name type="scientific">Catellicoccus marimammalium M35/04/3</name>
    <dbReference type="NCBI Taxonomy" id="1234409"/>
    <lineage>
        <taxon>Bacteria</taxon>
        <taxon>Bacillati</taxon>
        <taxon>Bacillota</taxon>
        <taxon>Bacilli</taxon>
        <taxon>Lactobacillales</taxon>
        <taxon>Enterococcaceae</taxon>
        <taxon>Catellicoccus</taxon>
    </lineage>
</organism>
<dbReference type="AlphaFoldDB" id="K8ZCS1"/>
<keyword evidence="2" id="KW-0238">DNA-binding</keyword>
<dbReference type="PANTHER" id="PTHR24567:SF28">
    <property type="entry name" value="LISTERIOLYSIN REGULATORY PROTEIN"/>
    <property type="match status" value="1"/>
</dbReference>
<keyword evidence="1" id="KW-0805">Transcription regulation</keyword>
<dbReference type="PROSITE" id="PS51063">
    <property type="entry name" value="HTH_CRP_2"/>
    <property type="match status" value="1"/>
</dbReference>
<dbReference type="PANTHER" id="PTHR24567">
    <property type="entry name" value="CRP FAMILY TRANSCRIPTIONAL REGULATORY PROTEIN"/>
    <property type="match status" value="1"/>
</dbReference>
<reference evidence="5 6" key="1">
    <citation type="journal article" date="2013" name="Genome Announc.">
        <title>Draft Genome Sequence of Catellicoccus marimammalium, a Novel Species Commonly Found in Gull Feces.</title>
        <authorList>
            <person name="Weigand M.R."/>
            <person name="Ryu H."/>
            <person name="Bozcek L."/>
            <person name="Konstantinidis K.T."/>
            <person name="Santo Domingo J.W."/>
        </authorList>
    </citation>
    <scope>NUCLEOTIDE SEQUENCE [LARGE SCALE GENOMIC DNA]</scope>
    <source>
        <strain evidence="5 6">M35/04/3</strain>
    </source>
</reference>
<name>K8ZCS1_9ENTE</name>
<dbReference type="GO" id="GO:0003677">
    <property type="term" value="F:DNA binding"/>
    <property type="evidence" value="ECO:0007669"/>
    <property type="project" value="UniProtKB-KW"/>
</dbReference>
<dbReference type="EMBL" id="AMYT01000007">
    <property type="protein sequence ID" value="EKU27852.1"/>
    <property type="molecule type" value="Genomic_DNA"/>
</dbReference>
<evidence type="ECO:0000313" key="6">
    <source>
        <dbReference type="Proteomes" id="UP000016057"/>
    </source>
</evidence>
<dbReference type="InterPro" id="IPR000595">
    <property type="entry name" value="cNMP-bd_dom"/>
</dbReference>
<dbReference type="CDD" id="cd00038">
    <property type="entry name" value="CAP_ED"/>
    <property type="match status" value="1"/>
</dbReference>
<gene>
    <name evidence="5" type="ORF">C683_0111</name>
</gene>
<comment type="caution">
    <text evidence="5">The sequence shown here is derived from an EMBL/GenBank/DDBJ whole genome shotgun (WGS) entry which is preliminary data.</text>
</comment>
<dbReference type="InterPro" id="IPR036390">
    <property type="entry name" value="WH_DNA-bd_sf"/>
</dbReference>
<sequence length="214" mass="25488">MKTLFLDILKHRPYSEEGQFLQNKIITRRYPKNQVLFYQWEDAQWIYMPVDGLVVLNRYEDNGDLLYHGLVLPDTFFPLTNVFGQEQYEYEAMTLTEVETWQMKKEDFILFLERFPQYYPQLCQDLVKINSRLEERLHFLMVASAKERIENIVLNLIEDYGVQQGDWNVLPWPITVTEIAQISGTTRETASLAMNQLRRNGSIRYEHKQLSLPI</sequence>
<feature type="domain" description="HTH crp-type" evidence="4">
    <location>
        <begin position="143"/>
        <end position="214"/>
    </location>
</feature>
<dbReference type="GO" id="GO:0003700">
    <property type="term" value="F:DNA-binding transcription factor activity"/>
    <property type="evidence" value="ECO:0007669"/>
    <property type="project" value="TreeGrafter"/>
</dbReference>
<dbReference type="GO" id="GO:0005829">
    <property type="term" value="C:cytosol"/>
    <property type="evidence" value="ECO:0007669"/>
    <property type="project" value="TreeGrafter"/>
</dbReference>
<dbReference type="InterPro" id="IPR050397">
    <property type="entry name" value="Env_Response_Regulators"/>
</dbReference>
<dbReference type="Proteomes" id="UP000016057">
    <property type="component" value="Unassembled WGS sequence"/>
</dbReference>
<dbReference type="InterPro" id="IPR012318">
    <property type="entry name" value="HTH_CRP"/>
</dbReference>
<dbReference type="SUPFAM" id="SSF46785">
    <property type="entry name" value="Winged helix' DNA-binding domain"/>
    <property type="match status" value="1"/>
</dbReference>
<dbReference type="RefSeq" id="WP_009488277.1">
    <property type="nucleotide sequence ID" value="NZ_AMYT01000007.1"/>
</dbReference>
<dbReference type="Pfam" id="PF13545">
    <property type="entry name" value="HTH_Crp_2"/>
    <property type="match status" value="1"/>
</dbReference>
<proteinExistence type="predicted"/>
<evidence type="ECO:0000259" key="4">
    <source>
        <dbReference type="PROSITE" id="PS51063"/>
    </source>
</evidence>
<dbReference type="STRING" id="1234409.C683_0111"/>
<dbReference type="SMART" id="SM00419">
    <property type="entry name" value="HTH_CRP"/>
    <property type="match status" value="1"/>
</dbReference>
<dbReference type="eggNOG" id="COG0664">
    <property type="taxonomic scope" value="Bacteria"/>
</dbReference>
<keyword evidence="3" id="KW-0804">Transcription</keyword>
<dbReference type="Pfam" id="PF00027">
    <property type="entry name" value="cNMP_binding"/>
    <property type="match status" value="1"/>
</dbReference>
<dbReference type="Gene3D" id="2.60.120.10">
    <property type="entry name" value="Jelly Rolls"/>
    <property type="match status" value="1"/>
</dbReference>